<dbReference type="Pfam" id="PF13431">
    <property type="entry name" value="TPR_17"/>
    <property type="match status" value="1"/>
</dbReference>
<gene>
    <name evidence="4" type="primary">LOC109718042</name>
</gene>
<dbReference type="InterPro" id="IPR019734">
    <property type="entry name" value="TPR_rpt"/>
</dbReference>
<reference evidence="3" key="1">
    <citation type="journal article" date="2015" name="Nat. Genet.">
        <title>The pineapple genome and the evolution of CAM photosynthesis.</title>
        <authorList>
            <person name="Ming R."/>
            <person name="VanBuren R."/>
            <person name="Wai C.M."/>
            <person name="Tang H."/>
            <person name="Schatz M.C."/>
            <person name="Bowers J.E."/>
            <person name="Lyons E."/>
            <person name="Wang M.L."/>
            <person name="Chen J."/>
            <person name="Biggers E."/>
            <person name="Zhang J."/>
            <person name="Huang L."/>
            <person name="Zhang L."/>
            <person name="Miao W."/>
            <person name="Zhang J."/>
            <person name="Ye Z."/>
            <person name="Miao C."/>
            <person name="Lin Z."/>
            <person name="Wang H."/>
            <person name="Zhou H."/>
            <person name="Yim W.C."/>
            <person name="Priest H.D."/>
            <person name="Zheng C."/>
            <person name="Woodhouse M."/>
            <person name="Edger P.P."/>
            <person name="Guyot R."/>
            <person name="Guo H.B."/>
            <person name="Guo H."/>
            <person name="Zheng G."/>
            <person name="Singh R."/>
            <person name="Sharma A."/>
            <person name="Min X."/>
            <person name="Zheng Y."/>
            <person name="Lee H."/>
            <person name="Gurtowski J."/>
            <person name="Sedlazeck F.J."/>
            <person name="Harkess A."/>
            <person name="McKain M.R."/>
            <person name="Liao Z."/>
            <person name="Fang J."/>
            <person name="Liu J."/>
            <person name="Zhang X."/>
            <person name="Zhang Q."/>
            <person name="Hu W."/>
            <person name="Qin Y."/>
            <person name="Wang K."/>
            <person name="Chen L.Y."/>
            <person name="Shirley N."/>
            <person name="Lin Y.R."/>
            <person name="Liu L.Y."/>
            <person name="Hernandez A.G."/>
            <person name="Wright C.L."/>
            <person name="Bulone V."/>
            <person name="Tuskan G.A."/>
            <person name="Heath K."/>
            <person name="Zee F."/>
            <person name="Moore P.H."/>
            <person name="Sunkar R."/>
            <person name="Leebens-Mack J.H."/>
            <person name="Mockler T."/>
            <person name="Bennetzen J.L."/>
            <person name="Freeling M."/>
            <person name="Sankoff D."/>
            <person name="Paterson A.H."/>
            <person name="Zhu X."/>
            <person name="Yang X."/>
            <person name="Smith J.A."/>
            <person name="Cushman J.C."/>
            <person name="Paull R.E."/>
            <person name="Yu Q."/>
        </authorList>
    </citation>
    <scope>NUCLEOTIDE SEQUENCE [LARGE SCALE GENOMIC DNA]</scope>
    <source>
        <strain evidence="3">cv. F153</strain>
    </source>
</reference>
<keyword evidence="3" id="KW-1185">Reference proteome</keyword>
<dbReference type="InterPro" id="IPR011990">
    <property type="entry name" value="TPR-like_helical_dom_sf"/>
</dbReference>
<proteinExistence type="predicted"/>
<dbReference type="AlphaFoldDB" id="A0A6P5G1R7"/>
<feature type="compositionally biased region" description="Basic residues" evidence="2">
    <location>
        <begin position="27"/>
        <end position="37"/>
    </location>
</feature>
<keyword evidence="1" id="KW-0802">TPR repeat</keyword>
<evidence type="ECO:0000313" key="3">
    <source>
        <dbReference type="Proteomes" id="UP000515123"/>
    </source>
</evidence>
<name>A0A6P5G1R7_ANACO</name>
<dbReference type="Gene3D" id="3.40.30.10">
    <property type="entry name" value="Glutaredoxin"/>
    <property type="match status" value="1"/>
</dbReference>
<organism evidence="3 4">
    <name type="scientific">Ananas comosus</name>
    <name type="common">Pineapple</name>
    <name type="synonym">Ananas ananas</name>
    <dbReference type="NCBI Taxonomy" id="4615"/>
    <lineage>
        <taxon>Eukaryota</taxon>
        <taxon>Viridiplantae</taxon>
        <taxon>Streptophyta</taxon>
        <taxon>Embryophyta</taxon>
        <taxon>Tracheophyta</taxon>
        <taxon>Spermatophyta</taxon>
        <taxon>Magnoliopsida</taxon>
        <taxon>Liliopsida</taxon>
        <taxon>Poales</taxon>
        <taxon>Bromeliaceae</taxon>
        <taxon>Bromelioideae</taxon>
        <taxon>Ananas</taxon>
    </lineage>
</organism>
<evidence type="ECO:0000256" key="2">
    <source>
        <dbReference type="SAM" id="MobiDB-lite"/>
    </source>
</evidence>
<reference evidence="4" key="2">
    <citation type="submission" date="2025-08" db="UniProtKB">
        <authorList>
            <consortium name="RefSeq"/>
        </authorList>
    </citation>
    <scope>IDENTIFICATION</scope>
    <source>
        <tissue evidence="4">Leaf</tissue>
    </source>
</reference>
<dbReference type="PROSITE" id="PS50005">
    <property type="entry name" value="TPR"/>
    <property type="match status" value="1"/>
</dbReference>
<accession>A0A6P5G1R7</accession>
<dbReference type="SUPFAM" id="SSF48452">
    <property type="entry name" value="TPR-like"/>
    <property type="match status" value="2"/>
</dbReference>
<dbReference type="OrthoDB" id="2335338at2759"/>
<dbReference type="GO" id="GO:0005737">
    <property type="term" value="C:cytoplasm"/>
    <property type="evidence" value="ECO:0007669"/>
    <property type="project" value="TreeGrafter"/>
</dbReference>
<dbReference type="InterPro" id="IPR044534">
    <property type="entry name" value="TTL1-4"/>
</dbReference>
<dbReference type="InterPro" id="IPR036249">
    <property type="entry name" value="Thioredoxin-like_sf"/>
</dbReference>
<dbReference type="Gramene" id="Aco000708.1.mrna1">
    <property type="protein sequence ID" value="Aco000708.1.mrna1"/>
    <property type="gene ID" value="Aco000708.1.path1"/>
</dbReference>
<dbReference type="SMART" id="SM00028">
    <property type="entry name" value="TPR"/>
    <property type="match status" value="7"/>
</dbReference>
<feature type="region of interest" description="Disordered" evidence="2">
    <location>
        <begin position="27"/>
        <end position="58"/>
    </location>
</feature>
<feature type="region of interest" description="Disordered" evidence="2">
    <location>
        <begin position="165"/>
        <end position="190"/>
    </location>
</feature>
<protein>
    <submittedName>
        <fullName evidence="4">TPR repeat-containing thioredoxin TTL1-like</fullName>
    </submittedName>
</protein>
<dbReference type="PANTHER" id="PTHR46050">
    <property type="entry name" value="TPR REPEAT-CONTAINING THIOREDOXIN"/>
    <property type="match status" value="1"/>
</dbReference>
<dbReference type="RefSeq" id="XP_020099623.1">
    <property type="nucleotide sequence ID" value="XM_020244034.1"/>
</dbReference>
<evidence type="ECO:0000313" key="4">
    <source>
        <dbReference type="RefSeq" id="XP_020099623.1"/>
    </source>
</evidence>
<dbReference type="CDD" id="cd02947">
    <property type="entry name" value="TRX_family"/>
    <property type="match status" value="1"/>
</dbReference>
<sequence>MQMEKKDDAKKQPSGCGLFVLYKKLFRGRRKGRKKSTSRATPDAKPRHSSALPVASCQPNPRKAAVVAPPYNHHQAPAAVVKAKPAALSRKIIFPAGRKAPQQYCGTAIAIAAAELDAMIHDHQRTKGSSKLIRASSGNVMLCGNLGNIRAPVAIAPARNLVDGSPESAKELTNGSTPDHGRQLATNGSEAEKLKEMGNEEYEKGRLAEAVALFEKATLIDPDKALYRSYKAAALVAMGRLLEAVGDCREAVKIDPSFCRGHQQLADLYLRLGEVERAIHHFKLVKGEASSRGIARAQALRSCLSKCNQARNLKSWHILLKEARSAVSAGADLSPQVFAFQEEALLALRKYEEAETTLSNEPKFDTDASTKFFGASSTAYFLTVHAQVNMSLGRFEDAVALAKKASQLDPRNREVRAVARKAQCVALARSTGNGLFKASKYREAFFSYQEGLHYDPNNAILLCNRAACHSKLGQWERAIEDCNAVLNLHPAYSKARLRRADCNSKLERWEAAIQDYEMLMCEMPGDEEVSRALLGAQLQLKKQQDGEVKDVRCANFITITTKNQFLQFTALAGLSVALIFDSCSDVSSQELALLEQFCKHYPTVNFLKVDVQEDPYLTECGSSLPVFKLYKNGSSIKEIAVSDPEMLESSLEIFSK</sequence>
<dbReference type="Proteomes" id="UP000515123">
    <property type="component" value="Linkage group 12"/>
</dbReference>
<evidence type="ECO:0000256" key="1">
    <source>
        <dbReference type="PROSITE-ProRule" id="PRU00339"/>
    </source>
</evidence>
<dbReference type="Gene3D" id="1.25.40.10">
    <property type="entry name" value="Tetratricopeptide repeat domain"/>
    <property type="match status" value="1"/>
</dbReference>
<dbReference type="GeneID" id="109718042"/>
<dbReference type="SUPFAM" id="SSF52833">
    <property type="entry name" value="Thioredoxin-like"/>
    <property type="match status" value="1"/>
</dbReference>
<feature type="repeat" description="TPR" evidence="1">
    <location>
        <begin position="191"/>
        <end position="224"/>
    </location>
</feature>
<dbReference type="PANTHER" id="PTHR46050:SF7">
    <property type="entry name" value="TETRATRICOPEPTIDE REPEAT (TPR)-LIKE SUPERFAMILY PROTEIN"/>
    <property type="match status" value="1"/>
</dbReference>
<dbReference type="Pfam" id="PF13432">
    <property type="entry name" value="TPR_16"/>
    <property type="match status" value="1"/>
</dbReference>